<organism evidence="1 2">
    <name type="scientific">Phytophthora megakarya</name>
    <dbReference type="NCBI Taxonomy" id="4795"/>
    <lineage>
        <taxon>Eukaryota</taxon>
        <taxon>Sar</taxon>
        <taxon>Stramenopiles</taxon>
        <taxon>Oomycota</taxon>
        <taxon>Peronosporomycetes</taxon>
        <taxon>Peronosporales</taxon>
        <taxon>Peronosporaceae</taxon>
        <taxon>Phytophthora</taxon>
    </lineage>
</organism>
<sequence length="52" mass="5751">MDMHKSVRVFHSDIPSLSGAWVPVLESLQGDVDHWLGQHEGTDALNPDDDVP</sequence>
<comment type="caution">
    <text evidence="1">The sequence shown here is derived from an EMBL/GenBank/DDBJ whole genome shotgun (WGS) entry which is preliminary data.</text>
</comment>
<keyword evidence="2" id="KW-1185">Reference proteome</keyword>
<dbReference type="OrthoDB" id="122355at2759"/>
<dbReference type="AlphaFoldDB" id="A0A225WV07"/>
<dbReference type="EMBL" id="NBNE01000221">
    <property type="protein sequence ID" value="OWZ21473.1"/>
    <property type="molecule type" value="Genomic_DNA"/>
</dbReference>
<proteinExistence type="predicted"/>
<name>A0A225WV07_9STRA</name>
<evidence type="ECO:0000313" key="2">
    <source>
        <dbReference type="Proteomes" id="UP000198211"/>
    </source>
</evidence>
<dbReference type="Proteomes" id="UP000198211">
    <property type="component" value="Unassembled WGS sequence"/>
</dbReference>
<reference evidence="2" key="1">
    <citation type="submission" date="2017-03" db="EMBL/GenBank/DDBJ databases">
        <title>Phytopthora megakarya and P. palmivora, two closely related causual agents of cacao black pod achieved similar genome size and gene model numbers by different mechanisms.</title>
        <authorList>
            <person name="Ali S."/>
            <person name="Shao J."/>
            <person name="Larry D.J."/>
            <person name="Kronmiller B."/>
            <person name="Shen D."/>
            <person name="Strem M.D."/>
            <person name="Melnick R.L."/>
            <person name="Guiltinan M.J."/>
            <person name="Tyler B.M."/>
            <person name="Meinhardt L.W."/>
            <person name="Bailey B.A."/>
        </authorList>
    </citation>
    <scope>NUCLEOTIDE SEQUENCE [LARGE SCALE GENOMIC DNA]</scope>
    <source>
        <strain evidence="2">zdho120</strain>
    </source>
</reference>
<protein>
    <submittedName>
        <fullName evidence="1">Uncharacterized protein</fullName>
    </submittedName>
</protein>
<accession>A0A225WV07</accession>
<evidence type="ECO:0000313" key="1">
    <source>
        <dbReference type="EMBL" id="OWZ21473.1"/>
    </source>
</evidence>
<gene>
    <name evidence="1" type="ORF">PHMEG_0003977</name>
</gene>